<dbReference type="RefSeq" id="XP_067079469.1">
    <property type="nucleotide sequence ID" value="XM_067223368.1"/>
</dbReference>
<dbReference type="VEuPathDB" id="TriTrypDB:TEOVI_000642900"/>
<dbReference type="GO" id="GO:0005524">
    <property type="term" value="F:ATP binding"/>
    <property type="evidence" value="ECO:0007669"/>
    <property type="project" value="UniProtKB-KW"/>
</dbReference>
<dbReference type="FunFam" id="1.10.240.10:FF:000007">
    <property type="entry name" value="Tryptophan--tRNA ligase"/>
    <property type="match status" value="1"/>
</dbReference>
<evidence type="ECO:0000256" key="5">
    <source>
        <dbReference type="ARBA" id="ARBA00022840"/>
    </source>
</evidence>
<dbReference type="Gene3D" id="3.40.50.620">
    <property type="entry name" value="HUPs"/>
    <property type="match status" value="1"/>
</dbReference>
<accession>A0A1G4I863</accession>
<comment type="similarity">
    <text evidence="1 10">Belongs to the class-I aminoacyl-tRNA synthetase family.</text>
</comment>
<keyword evidence="3 10" id="KW-0436">Ligase</keyword>
<keyword evidence="6 10" id="KW-0648">Protein biosynthesis</keyword>
<dbReference type="NCBIfam" id="TIGR00233">
    <property type="entry name" value="trpS"/>
    <property type="match status" value="1"/>
</dbReference>
<dbReference type="InterPro" id="IPR002306">
    <property type="entry name" value="Trp-tRNA-ligase"/>
</dbReference>
<evidence type="ECO:0000256" key="4">
    <source>
        <dbReference type="ARBA" id="ARBA00022741"/>
    </source>
</evidence>
<dbReference type="Gene3D" id="1.10.240.10">
    <property type="entry name" value="Tyrosyl-Transfer RNA Synthetase"/>
    <property type="match status" value="1"/>
</dbReference>
<dbReference type="Pfam" id="PF00579">
    <property type="entry name" value="tRNA-synt_1b"/>
    <property type="match status" value="1"/>
</dbReference>
<dbReference type="PANTHER" id="PTHR10055:SF8">
    <property type="entry name" value="TRYPTOPHAN--TRNA LIGASE"/>
    <property type="match status" value="1"/>
</dbReference>
<gene>
    <name evidence="11" type="ORF">TEOVI_000642900</name>
</gene>
<dbReference type="FunFam" id="3.40.50.620:FF:000370">
    <property type="entry name" value="Tryptophanyl-tRNA synthetase"/>
    <property type="match status" value="1"/>
</dbReference>
<sequence>MRRASHVCTSCELLGFQKQFLMLSNRGNSSGDNDVIDTSGGKFRNGNGDGKDDDVVTPWNVSATGVRGVNYDRVLVRFKSQPIGEPLLKRMQDVCVERVKCNNSERGHNAERSAVGEEVQPLHHFFRRGIAFSHRDFDIALTNVQEALRSGTQGAYLYTGRGPSTRTMHLGHVIPFMLTRYLQDALGLPLVIQITDDEKFFFRDVPLHGNRCSDGIDIVTENIKDIIAFGFDPKRTFIFRNTSYMGSMYPTVVRLQRTMTLSAVKNTLGLIDNDNIGKASFAATQAAPCFSSSFPCVLGEQDFEKPLQCIVPCAIDQDPYFVLARASASRMKYRAPALLHTKFLPALKGMRLKMSSSAEESGVITLHDSPEQVQKKMKKAFSGGSGTLDDMKTKGVDLEADVAYQFIRFFSPDDEMVGEVSAKYVVGEMNSCYVKSLAADVVVRHVLRNWQAKRKLVTDEEVRRFTEVRNIMA</sequence>
<keyword evidence="12" id="KW-1185">Reference proteome</keyword>
<evidence type="ECO:0000313" key="11">
    <source>
        <dbReference type="EMBL" id="SCU68290.1"/>
    </source>
</evidence>
<keyword evidence="5 10" id="KW-0067">ATP-binding</keyword>
<evidence type="ECO:0000256" key="1">
    <source>
        <dbReference type="ARBA" id="ARBA00005594"/>
    </source>
</evidence>
<comment type="caution">
    <text evidence="11">The sequence shown here is derived from an EMBL/GenBank/DDBJ whole genome shotgun (WGS) entry which is preliminary data.</text>
</comment>
<evidence type="ECO:0000256" key="6">
    <source>
        <dbReference type="ARBA" id="ARBA00022917"/>
    </source>
</evidence>
<dbReference type="GO" id="GO:0005737">
    <property type="term" value="C:cytoplasm"/>
    <property type="evidence" value="ECO:0007669"/>
    <property type="project" value="TreeGrafter"/>
</dbReference>
<dbReference type="InterPro" id="IPR014729">
    <property type="entry name" value="Rossmann-like_a/b/a_fold"/>
</dbReference>
<evidence type="ECO:0000256" key="2">
    <source>
        <dbReference type="ARBA" id="ARBA00013161"/>
    </source>
</evidence>
<evidence type="ECO:0000256" key="9">
    <source>
        <dbReference type="ARBA" id="ARBA00049929"/>
    </source>
</evidence>
<dbReference type="AlphaFoldDB" id="A0A1G4I863"/>
<evidence type="ECO:0000313" key="12">
    <source>
        <dbReference type="Proteomes" id="UP000195570"/>
    </source>
</evidence>
<dbReference type="GO" id="GO:0006436">
    <property type="term" value="P:tryptophanyl-tRNA aminoacylation"/>
    <property type="evidence" value="ECO:0007669"/>
    <property type="project" value="InterPro"/>
</dbReference>
<reference evidence="11" key="1">
    <citation type="submission" date="2016-09" db="EMBL/GenBank/DDBJ databases">
        <authorList>
            <person name="Hebert L."/>
            <person name="Moumen B."/>
        </authorList>
    </citation>
    <scope>NUCLEOTIDE SEQUENCE [LARGE SCALE GENOMIC DNA]</scope>
    <source>
        <strain evidence="11">OVI</strain>
    </source>
</reference>
<dbReference type="EC" id="6.1.1.2" evidence="2"/>
<keyword evidence="7 10" id="KW-0030">Aminoacyl-tRNA synthetase</keyword>
<keyword evidence="4 10" id="KW-0547">Nucleotide-binding</keyword>
<evidence type="ECO:0000256" key="10">
    <source>
        <dbReference type="RuleBase" id="RU363036"/>
    </source>
</evidence>
<dbReference type="Proteomes" id="UP000195570">
    <property type="component" value="Unassembled WGS sequence"/>
</dbReference>
<dbReference type="SUPFAM" id="SSF52374">
    <property type="entry name" value="Nucleotidylyl transferase"/>
    <property type="match status" value="1"/>
</dbReference>
<name>A0A1G4I863_TRYEQ</name>
<dbReference type="GO" id="GO:0004830">
    <property type="term" value="F:tryptophan-tRNA ligase activity"/>
    <property type="evidence" value="ECO:0007669"/>
    <property type="project" value="UniProtKB-EC"/>
</dbReference>
<dbReference type="InterPro" id="IPR002305">
    <property type="entry name" value="aa-tRNA-synth_Ic"/>
</dbReference>
<dbReference type="EMBL" id="CZPT02000952">
    <property type="protein sequence ID" value="SCU68290.1"/>
    <property type="molecule type" value="Genomic_DNA"/>
</dbReference>
<evidence type="ECO:0000256" key="8">
    <source>
        <dbReference type="ARBA" id="ARBA00030268"/>
    </source>
</evidence>
<proteinExistence type="inferred from homology"/>
<evidence type="ECO:0000256" key="7">
    <source>
        <dbReference type="ARBA" id="ARBA00023146"/>
    </source>
</evidence>
<dbReference type="GeneID" id="92380363"/>
<comment type="catalytic activity">
    <reaction evidence="9">
        <text>tRNA(Trp) + L-tryptophan + ATP = L-tryptophyl-tRNA(Trp) + AMP + diphosphate + H(+)</text>
        <dbReference type="Rhea" id="RHEA:24080"/>
        <dbReference type="Rhea" id="RHEA-COMP:9671"/>
        <dbReference type="Rhea" id="RHEA-COMP:9705"/>
        <dbReference type="ChEBI" id="CHEBI:15378"/>
        <dbReference type="ChEBI" id="CHEBI:30616"/>
        <dbReference type="ChEBI" id="CHEBI:33019"/>
        <dbReference type="ChEBI" id="CHEBI:57912"/>
        <dbReference type="ChEBI" id="CHEBI:78442"/>
        <dbReference type="ChEBI" id="CHEBI:78535"/>
        <dbReference type="ChEBI" id="CHEBI:456215"/>
        <dbReference type="EC" id="6.1.1.2"/>
    </reaction>
</comment>
<dbReference type="PRINTS" id="PR01039">
    <property type="entry name" value="TRNASYNTHTRP"/>
</dbReference>
<protein>
    <recommendedName>
        <fullName evidence="2">tryptophan--tRNA ligase</fullName>
        <ecNumber evidence="2">6.1.1.2</ecNumber>
    </recommendedName>
    <alternativeName>
        <fullName evidence="8">Tryptophanyl-tRNA synthetase</fullName>
    </alternativeName>
</protein>
<evidence type="ECO:0000256" key="3">
    <source>
        <dbReference type="ARBA" id="ARBA00022598"/>
    </source>
</evidence>
<organism evidence="11 12">
    <name type="scientific">Trypanosoma equiperdum</name>
    <dbReference type="NCBI Taxonomy" id="5694"/>
    <lineage>
        <taxon>Eukaryota</taxon>
        <taxon>Discoba</taxon>
        <taxon>Euglenozoa</taxon>
        <taxon>Kinetoplastea</taxon>
        <taxon>Metakinetoplastina</taxon>
        <taxon>Trypanosomatida</taxon>
        <taxon>Trypanosomatidae</taxon>
        <taxon>Trypanosoma</taxon>
    </lineage>
</organism>
<dbReference type="PANTHER" id="PTHR10055">
    <property type="entry name" value="TRYPTOPHANYL-TRNA SYNTHETASE"/>
    <property type="match status" value="1"/>
</dbReference>